<evidence type="ECO:0000256" key="1">
    <source>
        <dbReference type="SAM" id="Phobius"/>
    </source>
</evidence>
<keyword evidence="4" id="KW-1185">Reference proteome</keyword>
<comment type="caution">
    <text evidence="3">The sequence shown here is derived from an EMBL/GenBank/DDBJ whole genome shotgun (WGS) entry which is preliminary data.</text>
</comment>
<dbReference type="EMBL" id="JAIUJS010000001">
    <property type="protein sequence ID" value="MCA0151708.1"/>
    <property type="molecule type" value="Genomic_DNA"/>
</dbReference>
<sequence length="258" mass="29833">MATSIETKTSLFSASVLDQFTNFFFSFTYITIGLQLGFSLIVSLIYAEISDNLGQNVFLNFFTGKYHKPVVEQRIFMFTDMKSSTEFAEQLGHIRYFDFLKDYYNDLSDAIIENYGEVYQYIGDEIVISWDLNKKNAILNSINCFYAMEEDLLKKKDWYLKKYDVYPDFKGALHLGEVTTGEIGALKKEIFFTGDVLNTTARIQGLCNQYPTDLLISQDFLDKLDYKEGFEINHIGKVPLKGKNESKELYTVQKSRNI</sequence>
<organism evidence="3 4">
    <name type="scientific">Winogradskyella vincentii</name>
    <dbReference type="NCBI Taxonomy" id="2877122"/>
    <lineage>
        <taxon>Bacteria</taxon>
        <taxon>Pseudomonadati</taxon>
        <taxon>Bacteroidota</taxon>
        <taxon>Flavobacteriia</taxon>
        <taxon>Flavobacteriales</taxon>
        <taxon>Flavobacteriaceae</taxon>
        <taxon>Winogradskyella</taxon>
    </lineage>
</organism>
<evidence type="ECO:0000259" key="2">
    <source>
        <dbReference type="PROSITE" id="PS50125"/>
    </source>
</evidence>
<dbReference type="InterPro" id="IPR029787">
    <property type="entry name" value="Nucleotide_cyclase"/>
</dbReference>
<proteinExistence type="predicted"/>
<name>A0ABS7XZ02_9FLAO</name>
<reference evidence="4" key="1">
    <citation type="submission" date="2023-07" db="EMBL/GenBank/DDBJ databases">
        <authorList>
            <person name="Yue Y."/>
        </authorList>
    </citation>
    <scope>NUCLEOTIDE SEQUENCE [LARGE SCALE GENOMIC DNA]</scope>
    <source>
        <strain evidence="4">2Y89</strain>
    </source>
</reference>
<dbReference type="SUPFAM" id="SSF55073">
    <property type="entry name" value="Nucleotide cyclase"/>
    <property type="match status" value="1"/>
</dbReference>
<feature type="transmembrane region" description="Helical" evidence="1">
    <location>
        <begin position="23"/>
        <end position="47"/>
    </location>
</feature>
<gene>
    <name evidence="3" type="ORF">LBV24_00675</name>
</gene>
<dbReference type="RefSeq" id="WP_224476680.1">
    <property type="nucleotide sequence ID" value="NZ_JAIUJS010000001.1"/>
</dbReference>
<dbReference type="PANTHER" id="PTHR43081:SF1">
    <property type="entry name" value="ADENYLATE CYCLASE, TERMINAL-DIFFERENTIATION SPECIFIC"/>
    <property type="match status" value="1"/>
</dbReference>
<accession>A0ABS7XZ02</accession>
<keyword evidence="1" id="KW-0472">Membrane</keyword>
<dbReference type="InterPro" id="IPR001054">
    <property type="entry name" value="A/G_cyclase"/>
</dbReference>
<keyword evidence="1" id="KW-0812">Transmembrane</keyword>
<dbReference type="CDD" id="cd07302">
    <property type="entry name" value="CHD"/>
    <property type="match status" value="1"/>
</dbReference>
<keyword evidence="1" id="KW-1133">Transmembrane helix</keyword>
<dbReference type="Gene3D" id="3.30.70.1230">
    <property type="entry name" value="Nucleotide cyclase"/>
    <property type="match status" value="1"/>
</dbReference>
<feature type="domain" description="Guanylate cyclase" evidence="2">
    <location>
        <begin position="75"/>
        <end position="204"/>
    </location>
</feature>
<protein>
    <submittedName>
        <fullName evidence="3">Adenylate/guanylate cyclase domain-containing protein</fullName>
    </submittedName>
</protein>
<dbReference type="PROSITE" id="PS50125">
    <property type="entry name" value="GUANYLATE_CYCLASE_2"/>
    <property type="match status" value="1"/>
</dbReference>
<dbReference type="Proteomes" id="UP001198402">
    <property type="component" value="Unassembled WGS sequence"/>
</dbReference>
<evidence type="ECO:0000313" key="3">
    <source>
        <dbReference type="EMBL" id="MCA0151708.1"/>
    </source>
</evidence>
<dbReference type="Pfam" id="PF00211">
    <property type="entry name" value="Guanylate_cyc"/>
    <property type="match status" value="1"/>
</dbReference>
<evidence type="ECO:0000313" key="4">
    <source>
        <dbReference type="Proteomes" id="UP001198402"/>
    </source>
</evidence>
<dbReference type="InterPro" id="IPR050697">
    <property type="entry name" value="Adenylyl/Guanylyl_Cyclase_3/4"/>
</dbReference>
<dbReference type="PANTHER" id="PTHR43081">
    <property type="entry name" value="ADENYLATE CYCLASE, TERMINAL-DIFFERENTIATION SPECIFIC-RELATED"/>
    <property type="match status" value="1"/>
</dbReference>